<accession>A0A212L550</accession>
<gene>
    <name evidence="2" type="ORF">KL86DES1_20752</name>
</gene>
<evidence type="ECO:0000256" key="1">
    <source>
        <dbReference type="SAM" id="MobiDB-lite"/>
    </source>
</evidence>
<protein>
    <submittedName>
        <fullName evidence="2">Uncharacterized protein</fullName>
    </submittedName>
</protein>
<feature type="region of interest" description="Disordered" evidence="1">
    <location>
        <begin position="100"/>
        <end position="124"/>
    </location>
</feature>
<reference evidence="2" key="1">
    <citation type="submission" date="2016-08" db="EMBL/GenBank/DDBJ databases">
        <authorList>
            <person name="Seilhamer J.J."/>
        </authorList>
    </citation>
    <scope>NUCLEOTIDE SEQUENCE</scope>
    <source>
        <strain evidence="2">86-1</strain>
    </source>
</reference>
<dbReference type="AlphaFoldDB" id="A0A212L550"/>
<sequence>MIKTLNSFARFFGKSRSGPNSRKRKAAVPAGRNTLLSKDKLCFIFLKPHLREYRRHYVPFPNSDMQFLRLPHSQRDAFPTLTQGEITRWHCAARREIAERSEEAPGAEAAQPSQNGGIWKALEG</sequence>
<dbReference type="EMBL" id="FMJC01000002">
    <property type="protein sequence ID" value="SCM72646.1"/>
    <property type="molecule type" value="Genomic_DNA"/>
</dbReference>
<proteinExistence type="predicted"/>
<evidence type="ECO:0000313" key="2">
    <source>
        <dbReference type="EMBL" id="SCM72646.1"/>
    </source>
</evidence>
<name>A0A212L550_9BACT</name>
<organism evidence="2">
    <name type="scientific">uncultured Desulfovibrio sp</name>
    <dbReference type="NCBI Taxonomy" id="167968"/>
    <lineage>
        <taxon>Bacteria</taxon>
        <taxon>Pseudomonadati</taxon>
        <taxon>Thermodesulfobacteriota</taxon>
        <taxon>Desulfovibrionia</taxon>
        <taxon>Desulfovibrionales</taxon>
        <taxon>Desulfovibrionaceae</taxon>
        <taxon>Desulfovibrio</taxon>
        <taxon>environmental samples</taxon>
    </lineage>
</organism>